<accession>A0ABU9ZIL1</accession>
<keyword evidence="6 8" id="KW-0472">Membrane</keyword>
<comment type="similarity">
    <text evidence="2">Belongs to the bacterial sugar transferase family.</text>
</comment>
<keyword evidence="11" id="KW-1185">Reference proteome</keyword>
<dbReference type="InterPro" id="IPR017475">
    <property type="entry name" value="EPS_sugar_tfrase"/>
</dbReference>
<evidence type="ECO:0000256" key="1">
    <source>
        <dbReference type="ARBA" id="ARBA00004141"/>
    </source>
</evidence>
<organism evidence="10 11">
    <name type="scientific">Methylorubrum rhodesianum</name>
    <dbReference type="NCBI Taxonomy" id="29427"/>
    <lineage>
        <taxon>Bacteria</taxon>
        <taxon>Pseudomonadati</taxon>
        <taxon>Pseudomonadota</taxon>
        <taxon>Alphaproteobacteria</taxon>
        <taxon>Hyphomicrobiales</taxon>
        <taxon>Methylobacteriaceae</taxon>
        <taxon>Methylorubrum</taxon>
    </lineage>
</organism>
<evidence type="ECO:0000256" key="3">
    <source>
        <dbReference type="ARBA" id="ARBA00022679"/>
    </source>
</evidence>
<dbReference type="EMBL" id="JAQYXL010000001">
    <property type="protein sequence ID" value="MEN3230840.1"/>
    <property type="molecule type" value="Genomic_DNA"/>
</dbReference>
<evidence type="ECO:0000256" key="5">
    <source>
        <dbReference type="ARBA" id="ARBA00022989"/>
    </source>
</evidence>
<dbReference type="PANTHER" id="PTHR30576:SF0">
    <property type="entry name" value="UNDECAPRENYL-PHOSPHATE N-ACETYLGALACTOSAMINYL 1-PHOSPHATE TRANSFERASE-RELATED"/>
    <property type="match status" value="1"/>
</dbReference>
<evidence type="ECO:0000313" key="10">
    <source>
        <dbReference type="EMBL" id="MEN3230840.1"/>
    </source>
</evidence>
<feature type="transmembrane region" description="Helical" evidence="8">
    <location>
        <begin position="84"/>
        <end position="105"/>
    </location>
</feature>
<evidence type="ECO:0000256" key="6">
    <source>
        <dbReference type="ARBA" id="ARBA00023136"/>
    </source>
</evidence>
<evidence type="ECO:0000256" key="7">
    <source>
        <dbReference type="ARBA" id="ARBA00023169"/>
    </source>
</evidence>
<keyword evidence="4 8" id="KW-0812">Transmembrane</keyword>
<dbReference type="PANTHER" id="PTHR30576">
    <property type="entry name" value="COLANIC BIOSYNTHESIS UDP-GLUCOSE LIPID CARRIER TRANSFERASE"/>
    <property type="match status" value="1"/>
</dbReference>
<keyword evidence="7" id="KW-0270">Exopolysaccharide synthesis</keyword>
<evidence type="ECO:0000256" key="8">
    <source>
        <dbReference type="SAM" id="Phobius"/>
    </source>
</evidence>
<dbReference type="NCBIfam" id="TIGR03025">
    <property type="entry name" value="EPS_sugtrans"/>
    <property type="match status" value="1"/>
</dbReference>
<comment type="subcellular location">
    <subcellularLocation>
        <location evidence="1">Membrane</location>
        <topology evidence="1">Multi-pass membrane protein</topology>
    </subcellularLocation>
</comment>
<proteinExistence type="inferred from homology"/>
<evidence type="ECO:0000256" key="2">
    <source>
        <dbReference type="ARBA" id="ARBA00006464"/>
    </source>
</evidence>
<dbReference type="Pfam" id="PF02397">
    <property type="entry name" value="Bac_transf"/>
    <property type="match status" value="1"/>
</dbReference>
<feature type="transmembrane region" description="Helical" evidence="8">
    <location>
        <begin position="117"/>
        <end position="135"/>
    </location>
</feature>
<dbReference type="InterPro" id="IPR003362">
    <property type="entry name" value="Bact_transf"/>
</dbReference>
<keyword evidence="5 8" id="KW-1133">Transmembrane helix</keyword>
<comment type="caution">
    <text evidence="10">The sequence shown here is derived from an EMBL/GenBank/DDBJ whole genome shotgun (WGS) entry which is preliminary data.</text>
</comment>
<evidence type="ECO:0000313" key="11">
    <source>
        <dbReference type="Proteomes" id="UP001404845"/>
    </source>
</evidence>
<evidence type="ECO:0000259" key="9">
    <source>
        <dbReference type="Pfam" id="PF02397"/>
    </source>
</evidence>
<evidence type="ECO:0000256" key="4">
    <source>
        <dbReference type="ARBA" id="ARBA00022692"/>
    </source>
</evidence>
<name>A0ABU9ZIL1_9HYPH</name>
<dbReference type="RefSeq" id="WP_200670763.1">
    <property type="nucleotide sequence ID" value="NZ_JACWCW010000019.1"/>
</dbReference>
<feature type="transmembrane region" description="Helical" evidence="8">
    <location>
        <begin position="52"/>
        <end position="78"/>
    </location>
</feature>
<reference evidence="10 11" key="1">
    <citation type="journal article" date="2023" name="PLoS ONE">
        <title>Complete genome assembly of Hawai'i environmental nontuberculous mycobacteria reveals unexpected co-isolation with methylobacteria.</title>
        <authorList>
            <person name="Hendrix J."/>
            <person name="Epperson L.E."/>
            <person name="Tong E.I."/>
            <person name="Chan Y.L."/>
            <person name="Hasan N.A."/>
            <person name="Dawrs S.N."/>
            <person name="Norton G.J."/>
            <person name="Virdi R."/>
            <person name="Crooks J.L."/>
            <person name="Chan E.D."/>
            <person name="Honda J.R."/>
            <person name="Strong M."/>
        </authorList>
    </citation>
    <scope>NUCLEOTIDE SEQUENCE [LARGE SCALE GENOMIC DNA]</scope>
    <source>
        <strain evidence="10 11">NJH_HI01</strain>
    </source>
</reference>
<gene>
    <name evidence="10" type="ORF">PUR21_24980</name>
</gene>
<sequence>MPDVDVANTGLLPAGGPGWQERAQERLQERLHERLGPARSGRSEAAAWSRRLIVTGALIGGDVAAVLAACGASLLLTAGAHPGLTPASLIGWCALQIGALALCGLYEPIEAEPIERLRRRGLAAAFAFGAALLVGGGPAPWLWTATGIAALLSIPLGHYAEGFVRARLVRRGVWGAATIVYGEGAAELARSLAARPELGLRPIGIVRAPDQAVEPFRIEALRSVPPGPGEAAERATEQRADLLATAEVAICTPGERAPDRFAWLTRHPFRQVIVAHHAPEVETVRLQTRCLGSVVGLVVRRAIFLPHNLRLKRALDLAVTLPALLLFGPLIGVLALAVKLADPGPAFYVQPRVGRDGRTIRVYKLRSMFRDAEARLADHLAADEAARREWDRFCKLRNDPRVLPGIGGFIRRTSLDELPQLLNVLRGDMSVVGPRPFPAYHTERFGPTFQALRASVPPGLTGLWQISARSDGDLAVQEQQDSFYIRNWSIWIDLYILLETVPAVLTAKGAR</sequence>
<feature type="domain" description="Bacterial sugar transferase" evidence="9">
    <location>
        <begin position="312"/>
        <end position="505"/>
    </location>
</feature>
<dbReference type="Proteomes" id="UP001404845">
    <property type="component" value="Unassembled WGS sequence"/>
</dbReference>
<keyword evidence="3" id="KW-0808">Transferase</keyword>
<protein>
    <submittedName>
        <fullName evidence="10">Exopolysaccharide biosynthesis polyprenyl glycosylphosphotransferase</fullName>
    </submittedName>
</protein>